<dbReference type="Gramene" id="KRH43318">
    <property type="protein sequence ID" value="KRH43318"/>
    <property type="gene ID" value="GLYMA_08G141900"/>
</dbReference>
<evidence type="ECO:0000313" key="3">
    <source>
        <dbReference type="EnsemblPlants" id="KRH43318"/>
    </source>
</evidence>
<dbReference type="EMBL" id="CM000841">
    <property type="protein sequence ID" value="KRH43318.1"/>
    <property type="molecule type" value="Genomic_DNA"/>
</dbReference>
<organism evidence="3">
    <name type="scientific">Glycine max</name>
    <name type="common">Soybean</name>
    <name type="synonym">Glycine hispida</name>
    <dbReference type="NCBI Taxonomy" id="3847"/>
    <lineage>
        <taxon>Eukaryota</taxon>
        <taxon>Viridiplantae</taxon>
        <taxon>Streptophyta</taxon>
        <taxon>Embryophyta</taxon>
        <taxon>Tracheophyta</taxon>
        <taxon>Spermatophyta</taxon>
        <taxon>Magnoliopsida</taxon>
        <taxon>eudicotyledons</taxon>
        <taxon>Gunneridae</taxon>
        <taxon>Pentapetalae</taxon>
        <taxon>rosids</taxon>
        <taxon>fabids</taxon>
        <taxon>Fabales</taxon>
        <taxon>Fabaceae</taxon>
        <taxon>Papilionoideae</taxon>
        <taxon>50 kb inversion clade</taxon>
        <taxon>NPAAA clade</taxon>
        <taxon>indigoferoid/millettioid clade</taxon>
        <taxon>Phaseoleae</taxon>
        <taxon>Glycine</taxon>
        <taxon>Glycine subgen. Soja</taxon>
    </lineage>
</organism>
<reference evidence="3" key="2">
    <citation type="submission" date="2018-02" db="UniProtKB">
        <authorList>
            <consortium name="EnsemblPlants"/>
        </authorList>
    </citation>
    <scope>IDENTIFICATION</scope>
    <source>
        <strain evidence="3">Williams 82</strain>
    </source>
</reference>
<evidence type="ECO:0000313" key="2">
    <source>
        <dbReference type="EMBL" id="KRH43318.1"/>
    </source>
</evidence>
<dbReference type="Proteomes" id="UP000008827">
    <property type="component" value="Chromosome 8"/>
</dbReference>
<feature type="transmembrane region" description="Helical" evidence="1">
    <location>
        <begin position="33"/>
        <end position="57"/>
    </location>
</feature>
<dbReference type="HOGENOM" id="CLU_2727268_0_0_1"/>
<dbReference type="EnsemblPlants" id="KRH43318">
    <property type="protein sequence ID" value="KRH43318"/>
    <property type="gene ID" value="GLYMA_08G141900"/>
</dbReference>
<name>K7L6N2_SOYBN</name>
<reference evidence="2" key="3">
    <citation type="submission" date="2018-07" db="EMBL/GenBank/DDBJ databases">
        <title>WGS assembly of Glycine max.</title>
        <authorList>
            <person name="Schmutz J."/>
            <person name="Cannon S."/>
            <person name="Schlueter J."/>
            <person name="Ma J."/>
            <person name="Mitros T."/>
            <person name="Nelson W."/>
            <person name="Hyten D."/>
            <person name="Song Q."/>
            <person name="Thelen J."/>
            <person name="Cheng J."/>
            <person name="Xu D."/>
            <person name="Hellsten U."/>
            <person name="May G."/>
            <person name="Yu Y."/>
            <person name="Sakurai T."/>
            <person name="Umezawa T."/>
            <person name="Bhattacharyya M."/>
            <person name="Sandhu D."/>
            <person name="Valliyodan B."/>
            <person name="Lindquist E."/>
            <person name="Peto M."/>
            <person name="Grant D."/>
            <person name="Shu S."/>
            <person name="Goodstein D."/>
            <person name="Barry K."/>
            <person name="Futrell-Griggs M."/>
            <person name="Abernathy B."/>
            <person name="Du J."/>
            <person name="Tian Z."/>
            <person name="Zhu L."/>
            <person name="Gill N."/>
            <person name="Joshi T."/>
            <person name="Libault M."/>
            <person name="Sethuraman A."/>
            <person name="Zhang X."/>
            <person name="Shinozaki K."/>
            <person name="Nguyen H."/>
            <person name="Wing R."/>
            <person name="Cregan P."/>
            <person name="Specht J."/>
            <person name="Grimwood J."/>
            <person name="Rokhsar D."/>
            <person name="Stacey G."/>
            <person name="Shoemaker R."/>
            <person name="Jackson S."/>
        </authorList>
    </citation>
    <scope>NUCLEOTIDE SEQUENCE</scope>
    <source>
        <tissue evidence="2">Callus</tissue>
    </source>
</reference>
<feature type="transmembrane region" description="Helical" evidence="1">
    <location>
        <begin position="7"/>
        <end position="27"/>
    </location>
</feature>
<dbReference type="AlphaFoldDB" id="K7L6N2"/>
<evidence type="ECO:0000256" key="1">
    <source>
        <dbReference type="SAM" id="Phobius"/>
    </source>
</evidence>
<accession>K7L6N2</accession>
<reference evidence="2 3" key="1">
    <citation type="journal article" date="2010" name="Nature">
        <title>Genome sequence of the palaeopolyploid soybean.</title>
        <authorList>
            <person name="Schmutz J."/>
            <person name="Cannon S.B."/>
            <person name="Schlueter J."/>
            <person name="Ma J."/>
            <person name="Mitros T."/>
            <person name="Nelson W."/>
            <person name="Hyten D.L."/>
            <person name="Song Q."/>
            <person name="Thelen J.J."/>
            <person name="Cheng J."/>
            <person name="Xu D."/>
            <person name="Hellsten U."/>
            <person name="May G.D."/>
            <person name="Yu Y."/>
            <person name="Sakurai T."/>
            <person name="Umezawa T."/>
            <person name="Bhattacharyya M.K."/>
            <person name="Sandhu D."/>
            <person name="Valliyodan B."/>
            <person name="Lindquist E."/>
            <person name="Peto M."/>
            <person name="Grant D."/>
            <person name="Shu S."/>
            <person name="Goodstein D."/>
            <person name="Barry K."/>
            <person name="Futrell-Griggs M."/>
            <person name="Abernathy B."/>
            <person name="Du J."/>
            <person name="Tian Z."/>
            <person name="Zhu L."/>
            <person name="Gill N."/>
            <person name="Joshi T."/>
            <person name="Libault M."/>
            <person name="Sethuraman A."/>
            <person name="Zhang X.-C."/>
            <person name="Shinozaki K."/>
            <person name="Nguyen H.T."/>
            <person name="Wing R.A."/>
            <person name="Cregan P."/>
            <person name="Specht J."/>
            <person name="Grimwood J."/>
            <person name="Rokhsar D."/>
            <person name="Stacey G."/>
            <person name="Shoemaker R.C."/>
            <person name="Jackson S.A."/>
        </authorList>
    </citation>
    <scope>NUCLEOTIDE SEQUENCE [LARGE SCALE GENOMIC DNA]</scope>
    <source>
        <strain evidence="3">cv. Williams 82</strain>
        <tissue evidence="2">Callus</tissue>
    </source>
</reference>
<keyword evidence="1" id="KW-1133">Transmembrane helix</keyword>
<keyword evidence="4" id="KW-1185">Reference proteome</keyword>
<proteinExistence type="predicted"/>
<keyword evidence="1" id="KW-0812">Transmembrane</keyword>
<dbReference type="PaxDb" id="3847-GLYMA08G15005.1"/>
<protein>
    <submittedName>
        <fullName evidence="2 3">Uncharacterized protein</fullName>
    </submittedName>
</protein>
<dbReference type="InParanoid" id="K7L6N2"/>
<gene>
    <name evidence="2" type="ORF">GLYMA_08G141900</name>
</gene>
<sequence length="72" mass="8073">MIHNNNLGPTIIFSILYNLVYPLLSLVENICIFFNYIILHYFLSILCSLIYGTATAANKVENHGSMSLTCST</sequence>
<dbReference type="SMR" id="K7L6N2"/>
<evidence type="ECO:0000313" key="4">
    <source>
        <dbReference type="Proteomes" id="UP000008827"/>
    </source>
</evidence>
<keyword evidence="1" id="KW-0472">Membrane</keyword>